<reference evidence="1 2" key="1">
    <citation type="submission" date="2016-08" db="EMBL/GenBank/DDBJ databases">
        <authorList>
            <person name="Seilhamer J.J."/>
        </authorList>
    </citation>
    <scope>NUCLEOTIDE SEQUENCE [LARGE SCALE GENOMIC DNA]</scope>
    <source>
        <strain evidence="1 2">KH-18-2</strain>
    </source>
</reference>
<evidence type="ECO:0000313" key="1">
    <source>
        <dbReference type="EMBL" id="POG04161.1"/>
    </source>
</evidence>
<dbReference type="EMBL" id="MING01000083">
    <property type="protein sequence ID" value="POG04161.1"/>
    <property type="molecule type" value="Genomic_DNA"/>
</dbReference>
<evidence type="ECO:0000313" key="2">
    <source>
        <dbReference type="Proteomes" id="UP000237378"/>
    </source>
</evidence>
<gene>
    <name evidence="1" type="ORF">BGP82_23185</name>
</gene>
<dbReference type="RefSeq" id="WP_103470173.1">
    <property type="nucleotide sequence ID" value="NZ_MING01000083.1"/>
</dbReference>
<name>A0A2S3WS55_PSEPU</name>
<protein>
    <submittedName>
        <fullName evidence="1">Uncharacterized protein</fullName>
    </submittedName>
</protein>
<comment type="caution">
    <text evidence="1">The sequence shown here is derived from an EMBL/GenBank/DDBJ whole genome shotgun (WGS) entry which is preliminary data.</text>
</comment>
<organism evidence="1 2">
    <name type="scientific">Pseudomonas putida</name>
    <name type="common">Arthrobacter siderocapsulatus</name>
    <dbReference type="NCBI Taxonomy" id="303"/>
    <lineage>
        <taxon>Bacteria</taxon>
        <taxon>Pseudomonadati</taxon>
        <taxon>Pseudomonadota</taxon>
        <taxon>Gammaproteobacteria</taxon>
        <taxon>Pseudomonadales</taxon>
        <taxon>Pseudomonadaceae</taxon>
        <taxon>Pseudomonas</taxon>
    </lineage>
</organism>
<dbReference type="Proteomes" id="UP000237378">
    <property type="component" value="Unassembled WGS sequence"/>
</dbReference>
<proteinExistence type="predicted"/>
<accession>A0A2S3WS55</accession>
<dbReference type="AlphaFoldDB" id="A0A2S3WS55"/>
<sequence length="199" mass="21951">MTLTPTMRLCDIALKPGISASTQLITTRRICRNISRNLDSIHAERRAMRRQAGKLKAFLPFTRQAIADLEEQAQTHRSVERAKALVALAGFGRSLLFDHDGLAQALGFERLCDLLSVNTVERERARKEGVTNLEGLVFTHALEDSAERRAQEWNDAPLFNACHAAMADFIRDCPDGVLPDPFAPGAPLGPKLPPKLSVV</sequence>
<reference evidence="1 2" key="2">
    <citation type="submission" date="2018-03" db="EMBL/GenBank/DDBJ databases">
        <title>Draft genome of Pseudomonas putida strain KH-18-2.</title>
        <authorList>
            <person name="Yoshizawa S."/>
            <person name="Khan N.H."/>
            <person name="Nishimura M."/>
            <person name="Chiura H.X."/>
            <person name="Ogura Y."/>
            <person name="Hayashi T."/>
            <person name="Kogure K."/>
        </authorList>
    </citation>
    <scope>NUCLEOTIDE SEQUENCE [LARGE SCALE GENOMIC DNA]</scope>
    <source>
        <strain evidence="1 2">KH-18-2</strain>
    </source>
</reference>